<evidence type="ECO:0000256" key="9">
    <source>
        <dbReference type="ARBA" id="ARBA00031586"/>
    </source>
</evidence>
<reference evidence="12" key="1">
    <citation type="journal article" date="2005" name="Crustac. Issues">
        <title>Relationships between hexapods and crustaceans based on four mitochondrial genes.</title>
        <authorList>
            <person name="Carapelli A."/>
            <person name="Nardi F."/>
            <person name="Dallai R."/>
            <person name="Boore J.L."/>
            <person name="Lio P."/>
            <person name="Frati F."/>
        </authorList>
    </citation>
    <scope>NUCLEOTIDE SEQUENCE</scope>
</reference>
<organism evidence="12">
    <name type="scientific">Japyx solifugus</name>
    <dbReference type="NCBI Taxonomy" id="296598"/>
    <lineage>
        <taxon>Eukaryota</taxon>
        <taxon>Metazoa</taxon>
        <taxon>Ecdysozoa</taxon>
        <taxon>Arthropoda</taxon>
        <taxon>Hexapoda</taxon>
        <taxon>Diplura</taxon>
        <taxon>Dicellurata</taxon>
        <taxon>Japygoidea</taxon>
        <taxon>Japygidae</taxon>
        <taxon>Japyginae</taxon>
        <taxon>Japyx</taxon>
    </lineage>
</organism>
<name>Q4G2Z6_JAPSO</name>
<comment type="similarity">
    <text evidence="2">Belongs to the complex I subunit 4L family.</text>
</comment>
<evidence type="ECO:0000256" key="2">
    <source>
        <dbReference type="ARBA" id="ARBA00010519"/>
    </source>
</evidence>
<dbReference type="GO" id="GO:0016020">
    <property type="term" value="C:membrane"/>
    <property type="evidence" value="ECO:0007669"/>
    <property type="project" value="UniProtKB-SubCell"/>
</dbReference>
<feature type="transmembrane region" description="Helical" evidence="11">
    <location>
        <begin position="56"/>
        <end position="80"/>
    </location>
</feature>
<evidence type="ECO:0000313" key="12">
    <source>
        <dbReference type="EMBL" id="AAV33409.1"/>
    </source>
</evidence>
<proteinExistence type="inferred from homology"/>
<feature type="transmembrane region" description="Helical" evidence="11">
    <location>
        <begin position="29"/>
        <end position="50"/>
    </location>
</feature>
<sequence>MVMVFYVVPVFILLSGVCVVIYNHKHLLVVLLGIEHVVVGGFFLVLFLLVGFDIEIYFSVVFLTFAVCEGSLGLSVLVSLSRSYGNDYFSSFSVLQC</sequence>
<keyword evidence="12" id="KW-0496">Mitochondrion</keyword>
<evidence type="ECO:0000256" key="10">
    <source>
        <dbReference type="ARBA" id="ARBA00049551"/>
    </source>
</evidence>
<evidence type="ECO:0000256" key="8">
    <source>
        <dbReference type="ARBA" id="ARBA00023136"/>
    </source>
</evidence>
<dbReference type="GO" id="GO:0008137">
    <property type="term" value="F:NADH dehydrogenase (ubiquinone) activity"/>
    <property type="evidence" value="ECO:0007669"/>
    <property type="project" value="UniProtKB-EC"/>
</dbReference>
<dbReference type="AlphaFoldDB" id="Q4G2Z6"/>
<keyword evidence="4 11" id="KW-0812">Transmembrane</keyword>
<evidence type="ECO:0000256" key="1">
    <source>
        <dbReference type="ARBA" id="ARBA00004141"/>
    </source>
</evidence>
<keyword evidence="8 11" id="KW-0472">Membrane</keyword>
<dbReference type="Gene3D" id="1.10.287.3510">
    <property type="match status" value="1"/>
</dbReference>
<evidence type="ECO:0000256" key="7">
    <source>
        <dbReference type="ARBA" id="ARBA00023027"/>
    </source>
</evidence>
<evidence type="ECO:0000256" key="4">
    <source>
        <dbReference type="ARBA" id="ARBA00022692"/>
    </source>
</evidence>
<evidence type="ECO:0000256" key="3">
    <source>
        <dbReference type="ARBA" id="ARBA00016612"/>
    </source>
</evidence>
<accession>Q4G2Z6</accession>
<dbReference type="EMBL" id="AY771989">
    <property type="protein sequence ID" value="AAV33409.1"/>
    <property type="molecule type" value="Genomic_DNA"/>
</dbReference>
<protein>
    <recommendedName>
        <fullName evidence="3">NADH-ubiquinone oxidoreductase chain 4L</fullName>
    </recommendedName>
    <alternativeName>
        <fullName evidence="9">NADH dehydrogenase subunit 4L</fullName>
    </alternativeName>
</protein>
<keyword evidence="6 11" id="KW-1133">Transmembrane helix</keyword>
<comment type="subcellular location">
    <subcellularLocation>
        <location evidence="1">Membrane</location>
        <topology evidence="1">Multi-pass membrane protein</topology>
    </subcellularLocation>
</comment>
<keyword evidence="7" id="KW-0520">NAD</keyword>
<geneLocation type="mitochondrion" evidence="12"/>
<keyword evidence="5" id="KW-1278">Translocase</keyword>
<dbReference type="Pfam" id="PF00420">
    <property type="entry name" value="Oxidored_q2"/>
    <property type="match status" value="1"/>
</dbReference>
<dbReference type="InterPro" id="IPR039428">
    <property type="entry name" value="NUOK/Mnh_C1-like"/>
</dbReference>
<gene>
    <name evidence="12" type="primary">nad4L</name>
</gene>
<evidence type="ECO:0000256" key="6">
    <source>
        <dbReference type="ARBA" id="ARBA00022989"/>
    </source>
</evidence>
<comment type="catalytic activity">
    <reaction evidence="10">
        <text>a ubiquinone + NADH + 5 H(+)(in) = a ubiquinol + NAD(+) + 4 H(+)(out)</text>
        <dbReference type="Rhea" id="RHEA:29091"/>
        <dbReference type="Rhea" id="RHEA-COMP:9565"/>
        <dbReference type="Rhea" id="RHEA-COMP:9566"/>
        <dbReference type="ChEBI" id="CHEBI:15378"/>
        <dbReference type="ChEBI" id="CHEBI:16389"/>
        <dbReference type="ChEBI" id="CHEBI:17976"/>
        <dbReference type="ChEBI" id="CHEBI:57540"/>
        <dbReference type="ChEBI" id="CHEBI:57945"/>
        <dbReference type="EC" id="7.1.1.2"/>
    </reaction>
</comment>
<feature type="transmembrane region" description="Helical" evidence="11">
    <location>
        <begin position="6"/>
        <end position="22"/>
    </location>
</feature>
<evidence type="ECO:0000256" key="5">
    <source>
        <dbReference type="ARBA" id="ARBA00022967"/>
    </source>
</evidence>
<evidence type="ECO:0000256" key="11">
    <source>
        <dbReference type="SAM" id="Phobius"/>
    </source>
</evidence>